<comment type="caution">
    <text evidence="4">The sequence shown here is derived from an EMBL/GenBank/DDBJ whole genome shotgun (WGS) entry which is preliminary data.</text>
</comment>
<name>A0A9D4ZEM2_ADICA</name>
<dbReference type="PANTHER" id="PTHR31096:SF65">
    <property type="entry name" value="ACT DOMAIN-CONTAINING PROTEIN ACR9"/>
    <property type="match status" value="1"/>
</dbReference>
<gene>
    <name evidence="4" type="ORF">GOP47_0012774</name>
</gene>
<organism evidence="4 5">
    <name type="scientific">Adiantum capillus-veneris</name>
    <name type="common">Maidenhair fern</name>
    <dbReference type="NCBI Taxonomy" id="13818"/>
    <lineage>
        <taxon>Eukaryota</taxon>
        <taxon>Viridiplantae</taxon>
        <taxon>Streptophyta</taxon>
        <taxon>Embryophyta</taxon>
        <taxon>Tracheophyta</taxon>
        <taxon>Polypodiopsida</taxon>
        <taxon>Polypodiidae</taxon>
        <taxon>Polypodiales</taxon>
        <taxon>Pteridineae</taxon>
        <taxon>Pteridaceae</taxon>
        <taxon>Vittarioideae</taxon>
        <taxon>Adiantum</taxon>
    </lineage>
</organism>
<dbReference type="InterPro" id="IPR040217">
    <property type="entry name" value="ACR1-12"/>
</dbReference>
<dbReference type="InterPro" id="IPR056805">
    <property type="entry name" value="ACT_ACR9/10_C"/>
</dbReference>
<evidence type="ECO:0000259" key="3">
    <source>
        <dbReference type="Pfam" id="PF24926"/>
    </source>
</evidence>
<dbReference type="InterPro" id="IPR056816">
    <property type="entry name" value="ACR2/9/10_N"/>
</dbReference>
<evidence type="ECO:0000256" key="1">
    <source>
        <dbReference type="ARBA" id="ARBA00022737"/>
    </source>
</evidence>
<dbReference type="Pfam" id="PF24926">
    <property type="entry name" value="ACT_ACR9_C"/>
    <property type="match status" value="1"/>
</dbReference>
<reference evidence="4" key="1">
    <citation type="submission" date="2021-01" db="EMBL/GenBank/DDBJ databases">
        <title>Adiantum capillus-veneris genome.</title>
        <authorList>
            <person name="Fang Y."/>
            <person name="Liao Q."/>
        </authorList>
    </citation>
    <scope>NUCLEOTIDE SEQUENCE</scope>
    <source>
        <strain evidence="4">H3</strain>
        <tissue evidence="4">Leaf</tissue>
    </source>
</reference>
<keyword evidence="5" id="KW-1185">Reference proteome</keyword>
<dbReference type="AlphaFoldDB" id="A0A9D4ZEM2"/>
<dbReference type="PANTHER" id="PTHR31096">
    <property type="entry name" value="ACT DOMAIN-CONTAINING PROTEIN ACR4-RELATED"/>
    <property type="match status" value="1"/>
</dbReference>
<evidence type="ECO:0000313" key="4">
    <source>
        <dbReference type="EMBL" id="KAI5072668.1"/>
    </source>
</evidence>
<evidence type="ECO:0000259" key="2">
    <source>
        <dbReference type="Pfam" id="PF24914"/>
    </source>
</evidence>
<keyword evidence="1" id="KW-0677">Repeat</keyword>
<dbReference type="EMBL" id="JABFUD020000012">
    <property type="protein sequence ID" value="KAI5072668.1"/>
    <property type="molecule type" value="Genomic_DNA"/>
</dbReference>
<dbReference type="Pfam" id="PF24914">
    <property type="entry name" value="ACR10_N"/>
    <property type="match status" value="1"/>
</dbReference>
<feature type="domain" description="ACT" evidence="2">
    <location>
        <begin position="86"/>
        <end position="145"/>
    </location>
</feature>
<dbReference type="OrthoDB" id="10396998at2759"/>
<evidence type="ECO:0000313" key="5">
    <source>
        <dbReference type="Proteomes" id="UP000886520"/>
    </source>
</evidence>
<dbReference type="InterPro" id="IPR045865">
    <property type="entry name" value="ACT-like_dom_sf"/>
</dbReference>
<accession>A0A9D4ZEM2</accession>
<protein>
    <submittedName>
        <fullName evidence="4">Uncharacterized protein</fullName>
    </submittedName>
</protein>
<sequence length="439" mass="48763">MAAHCCSTMSHATSGLHLRCGSVCAGPHADVLLLPFHFSRVRAMSMKALFKLLKPSFSKKQSLGAPSNRVAHLPDFSDELVTIQLGDRAGDLAVITINCLDRVGLTCDAARRLFEFGLDVVQADFLTDGQWCLLLFWKYYSLQTCSAERLGLLNDLSCALRELELEILNVHALTSPNGLAVIVILVSDSRKGSQDERQQAICDNVKCVLGPSYSHCELTPATMDDVGEVLDLELLYGVPNNFLEEDDSDIVAGSDKNFSANIDNLQSANHTLLQITARDRRGLLYDCMRVLNDYNLKIAYGRFKTVSMGFVAFDLLISQANGNKLLDLDKQKSLQARLRVDMCNPLRMMIVDKGRNTEVFVATTVEKSGRSRPSMMHDVTLVLKMLGVSIFQANSEKLCIGERMWEMYRFLLVESPSSSARGDQMRSHIVKRVKNVLSG</sequence>
<proteinExistence type="predicted"/>
<dbReference type="Pfam" id="PF24931">
    <property type="entry name" value="ACT_ACR9_3rd"/>
    <property type="match status" value="1"/>
</dbReference>
<dbReference type="Proteomes" id="UP000886520">
    <property type="component" value="Chromosome 12"/>
</dbReference>
<feature type="domain" description="ACT" evidence="3">
    <location>
        <begin position="357"/>
        <end position="438"/>
    </location>
</feature>
<dbReference type="SUPFAM" id="SSF55021">
    <property type="entry name" value="ACT-like"/>
    <property type="match status" value="1"/>
</dbReference>